<dbReference type="InterPro" id="IPR004027">
    <property type="entry name" value="SEC_C_motif"/>
</dbReference>
<organism evidence="4 5">
    <name type="scientific">Thiorhodococcus mannitoliphagus</name>
    <dbReference type="NCBI Taxonomy" id="329406"/>
    <lineage>
        <taxon>Bacteria</taxon>
        <taxon>Pseudomonadati</taxon>
        <taxon>Pseudomonadota</taxon>
        <taxon>Gammaproteobacteria</taxon>
        <taxon>Chromatiales</taxon>
        <taxon>Chromatiaceae</taxon>
        <taxon>Thiorhodococcus</taxon>
    </lineage>
</organism>
<comment type="caution">
    <text evidence="4">The sequence shown here is derived from an EMBL/GenBank/DDBJ whole genome shotgun (WGS) entry which is preliminary data.</text>
</comment>
<dbReference type="InterPro" id="IPR032710">
    <property type="entry name" value="NTF2-like_dom_sf"/>
</dbReference>
<evidence type="ECO:0000256" key="1">
    <source>
        <dbReference type="ARBA" id="ARBA00010839"/>
    </source>
</evidence>
<dbReference type="AlphaFoldDB" id="A0A6P1DVK0"/>
<evidence type="ECO:0000256" key="2">
    <source>
        <dbReference type="HAMAP-Rule" id="MF_00612"/>
    </source>
</evidence>
<proteinExistence type="inferred from homology"/>
<dbReference type="RefSeq" id="WP_164655245.1">
    <property type="nucleotide sequence ID" value="NZ_JAAIJR010000085.1"/>
</dbReference>
<reference evidence="4 5" key="2">
    <citation type="submission" date="2020-02" db="EMBL/GenBank/DDBJ databases">
        <title>Genome sequences of Thiorhodococcus mannitoliphagus and Thiorhodococcus minor, purple sulfur photosynthetic bacteria in the gammaproteobacterial family, Chromatiaceae.</title>
        <authorList>
            <person name="Aviles F.A."/>
            <person name="Meyer T.E."/>
            <person name="Kyndt J.A."/>
        </authorList>
    </citation>
    <scope>NUCLEOTIDE SEQUENCE [LARGE SCALE GENOMIC DNA]</scope>
    <source>
        <strain evidence="4 5">DSM 18266</strain>
    </source>
</reference>
<protein>
    <recommendedName>
        <fullName evidence="2">UPF0225 protein G3480_17860</fullName>
    </recommendedName>
</protein>
<keyword evidence="5" id="KW-1185">Reference proteome</keyword>
<dbReference type="EMBL" id="JAAIJR010000085">
    <property type="protein sequence ID" value="NEX22148.1"/>
    <property type="molecule type" value="Genomic_DNA"/>
</dbReference>
<evidence type="ECO:0000313" key="5">
    <source>
        <dbReference type="Proteomes" id="UP000471640"/>
    </source>
</evidence>
<name>A0A6P1DVK0_9GAMM</name>
<dbReference type="InterPro" id="IPR048469">
    <property type="entry name" value="YchJ-like_M"/>
</dbReference>
<comment type="similarity">
    <text evidence="1 2">Belongs to the UPF0225 family.</text>
</comment>
<evidence type="ECO:0000259" key="3">
    <source>
        <dbReference type="Pfam" id="PF17775"/>
    </source>
</evidence>
<dbReference type="Pfam" id="PF17775">
    <property type="entry name" value="YchJ_M-like"/>
    <property type="match status" value="1"/>
</dbReference>
<dbReference type="InterPro" id="IPR023006">
    <property type="entry name" value="YchJ-like"/>
</dbReference>
<dbReference type="Pfam" id="PF02810">
    <property type="entry name" value="SEC-C"/>
    <property type="match status" value="1"/>
</dbReference>
<dbReference type="PANTHER" id="PTHR33747:SF1">
    <property type="entry name" value="ADENYLATE CYCLASE-ASSOCIATED CAP C-TERMINAL DOMAIN-CONTAINING PROTEIN"/>
    <property type="match status" value="1"/>
</dbReference>
<accession>A0A6P1DVK0</accession>
<evidence type="ECO:0000313" key="4">
    <source>
        <dbReference type="EMBL" id="NEX22148.1"/>
    </source>
</evidence>
<reference evidence="5" key="1">
    <citation type="journal article" date="2020" name="Microbiol. Resour. Announc.">
        <title>Draft Genome Sequences of Thiorhodococcus mannitoliphagus and Thiorhodococcus minor, Purple Sulfur Photosynthetic Bacteria in the Gammaproteobacterial Family Chromatiaceae.</title>
        <authorList>
            <person name="Aviles F.A."/>
            <person name="Meyer T.E."/>
            <person name="Kyndt J.A."/>
        </authorList>
    </citation>
    <scope>NUCLEOTIDE SEQUENCE [LARGE SCALE GENOMIC DNA]</scope>
    <source>
        <strain evidence="5">DSM 18266</strain>
    </source>
</reference>
<dbReference type="Gene3D" id="3.10.450.50">
    <property type="match status" value="1"/>
</dbReference>
<dbReference type="HAMAP" id="MF_00612">
    <property type="entry name" value="UPF0225"/>
    <property type="match status" value="1"/>
</dbReference>
<feature type="domain" description="YchJ-like middle NTF2-like" evidence="3">
    <location>
        <begin position="30"/>
        <end position="124"/>
    </location>
</feature>
<dbReference type="Proteomes" id="UP000471640">
    <property type="component" value="Unassembled WGS sequence"/>
</dbReference>
<sequence length="129" mass="14309">MATTHCPCGSGRPFAECCGPFLEGGALPQTAEALMRSRYTAFALGAPDYLRSSWHSNTCPRDVLPNPTTKWTGLKIVATEAGGPNDIEGEVEFVARYKIQGRAHRLHERSRFVRENGEWRYLDGVLDPD</sequence>
<dbReference type="PANTHER" id="PTHR33747">
    <property type="entry name" value="UPF0225 PROTEIN SCO1677"/>
    <property type="match status" value="1"/>
</dbReference>
<gene>
    <name evidence="4" type="ORF">G3480_17860</name>
</gene>
<dbReference type="SUPFAM" id="SSF54427">
    <property type="entry name" value="NTF2-like"/>
    <property type="match status" value="1"/>
</dbReference>